<protein>
    <submittedName>
        <fullName evidence="1">Uncharacterized protein</fullName>
    </submittedName>
</protein>
<reference evidence="1" key="1">
    <citation type="submission" date="2014-11" db="EMBL/GenBank/DDBJ databases">
        <authorList>
            <person name="Amaro Gonzalez C."/>
        </authorList>
    </citation>
    <scope>NUCLEOTIDE SEQUENCE</scope>
</reference>
<name>A0A0E9RNB3_ANGAN</name>
<proteinExistence type="predicted"/>
<evidence type="ECO:0000313" key="1">
    <source>
        <dbReference type="EMBL" id="JAH30292.1"/>
    </source>
</evidence>
<accession>A0A0E9RNB3</accession>
<organism evidence="1">
    <name type="scientific">Anguilla anguilla</name>
    <name type="common">European freshwater eel</name>
    <name type="synonym">Muraena anguilla</name>
    <dbReference type="NCBI Taxonomy" id="7936"/>
    <lineage>
        <taxon>Eukaryota</taxon>
        <taxon>Metazoa</taxon>
        <taxon>Chordata</taxon>
        <taxon>Craniata</taxon>
        <taxon>Vertebrata</taxon>
        <taxon>Euteleostomi</taxon>
        <taxon>Actinopterygii</taxon>
        <taxon>Neopterygii</taxon>
        <taxon>Teleostei</taxon>
        <taxon>Anguilliformes</taxon>
        <taxon>Anguillidae</taxon>
        <taxon>Anguilla</taxon>
    </lineage>
</organism>
<reference evidence="1" key="2">
    <citation type="journal article" date="2015" name="Fish Shellfish Immunol.">
        <title>Early steps in the European eel (Anguilla anguilla)-Vibrio vulnificus interaction in the gills: Role of the RtxA13 toxin.</title>
        <authorList>
            <person name="Callol A."/>
            <person name="Pajuelo D."/>
            <person name="Ebbesson L."/>
            <person name="Teles M."/>
            <person name="MacKenzie S."/>
            <person name="Amaro C."/>
        </authorList>
    </citation>
    <scope>NUCLEOTIDE SEQUENCE</scope>
</reference>
<dbReference type="EMBL" id="GBXM01078285">
    <property type="protein sequence ID" value="JAH30292.1"/>
    <property type="molecule type" value="Transcribed_RNA"/>
</dbReference>
<sequence length="46" mass="4677">MVCCLISLSPSPSLPPLPFSLSVLAGPHSHSGGEAMEMSSAVSDHL</sequence>
<dbReference type="AlphaFoldDB" id="A0A0E9RNB3"/>